<organism evidence="9 10">
    <name type="scientific">Acanthamoeba castellanii (strain ATCC 30010 / Neff)</name>
    <dbReference type="NCBI Taxonomy" id="1257118"/>
    <lineage>
        <taxon>Eukaryota</taxon>
        <taxon>Amoebozoa</taxon>
        <taxon>Discosea</taxon>
        <taxon>Longamoebia</taxon>
        <taxon>Centramoebida</taxon>
        <taxon>Acanthamoebidae</taxon>
        <taxon>Acanthamoeba</taxon>
    </lineage>
</organism>
<comment type="subcellular location">
    <subcellularLocation>
        <location evidence="1">Membrane</location>
        <topology evidence="1">Multi-pass membrane protein</topology>
    </subcellularLocation>
</comment>
<feature type="transmembrane region" description="Helical" evidence="7">
    <location>
        <begin position="491"/>
        <end position="512"/>
    </location>
</feature>
<dbReference type="PANTHER" id="PTHR43568:SF1">
    <property type="entry name" value="P PROTEIN"/>
    <property type="match status" value="1"/>
</dbReference>
<evidence type="ECO:0000259" key="8">
    <source>
        <dbReference type="Pfam" id="PF03600"/>
    </source>
</evidence>
<evidence type="ECO:0000256" key="1">
    <source>
        <dbReference type="ARBA" id="ARBA00004141"/>
    </source>
</evidence>
<keyword evidence="2" id="KW-0813">Transport</keyword>
<evidence type="ECO:0000256" key="4">
    <source>
        <dbReference type="ARBA" id="ARBA00022989"/>
    </source>
</evidence>
<protein>
    <submittedName>
        <fullName evidence="9">P protein</fullName>
    </submittedName>
</protein>
<feature type="domain" description="Citrate transporter-like" evidence="8">
    <location>
        <begin position="218"/>
        <end position="643"/>
    </location>
</feature>
<gene>
    <name evidence="9" type="ORF">ACA1_296560</name>
</gene>
<evidence type="ECO:0000313" key="9">
    <source>
        <dbReference type="EMBL" id="ELR25558.1"/>
    </source>
</evidence>
<dbReference type="GO" id="GO:0016020">
    <property type="term" value="C:membrane"/>
    <property type="evidence" value="ECO:0007669"/>
    <property type="project" value="UniProtKB-SubCell"/>
</dbReference>
<evidence type="ECO:0000256" key="6">
    <source>
        <dbReference type="SAM" id="MobiDB-lite"/>
    </source>
</evidence>
<dbReference type="Proteomes" id="UP000011083">
    <property type="component" value="Unassembled WGS sequence"/>
</dbReference>
<dbReference type="EMBL" id="KB007805">
    <property type="protein sequence ID" value="ELR25558.1"/>
    <property type="molecule type" value="Genomic_DNA"/>
</dbReference>
<dbReference type="GeneID" id="14926618"/>
<dbReference type="STRING" id="1257118.L8HLL2"/>
<feature type="transmembrane region" description="Helical" evidence="7">
    <location>
        <begin position="380"/>
        <end position="402"/>
    </location>
</feature>
<evidence type="ECO:0000256" key="5">
    <source>
        <dbReference type="ARBA" id="ARBA00023136"/>
    </source>
</evidence>
<name>L8HLL2_ACACF</name>
<dbReference type="Pfam" id="PF03600">
    <property type="entry name" value="CitMHS"/>
    <property type="match status" value="1"/>
</dbReference>
<dbReference type="InterPro" id="IPR051475">
    <property type="entry name" value="Diverse_Ion_Transporter"/>
</dbReference>
<feature type="transmembrane region" description="Helical" evidence="7">
    <location>
        <begin position="298"/>
        <end position="326"/>
    </location>
</feature>
<evidence type="ECO:0000256" key="3">
    <source>
        <dbReference type="ARBA" id="ARBA00022692"/>
    </source>
</evidence>
<feature type="transmembrane region" description="Helical" evidence="7">
    <location>
        <begin position="82"/>
        <end position="99"/>
    </location>
</feature>
<feature type="transmembrane region" description="Helical" evidence="7">
    <location>
        <begin position="647"/>
        <end position="665"/>
    </location>
</feature>
<dbReference type="GO" id="GO:0055085">
    <property type="term" value="P:transmembrane transport"/>
    <property type="evidence" value="ECO:0007669"/>
    <property type="project" value="InterPro"/>
</dbReference>
<reference evidence="9 10" key="1">
    <citation type="journal article" date="2013" name="Genome Biol.">
        <title>Genome of Acanthamoeba castellanii highlights extensive lateral gene transfer and early evolution of tyrosine kinase signaling.</title>
        <authorList>
            <person name="Clarke M."/>
            <person name="Lohan A.J."/>
            <person name="Liu B."/>
            <person name="Lagkouvardos I."/>
            <person name="Roy S."/>
            <person name="Zafar N."/>
            <person name="Bertelli C."/>
            <person name="Schilde C."/>
            <person name="Kianianmomeni A."/>
            <person name="Burglin T.R."/>
            <person name="Frech C."/>
            <person name="Turcotte B."/>
            <person name="Kopec K.O."/>
            <person name="Synnott J.M."/>
            <person name="Choo C."/>
            <person name="Paponov I."/>
            <person name="Finkler A."/>
            <person name="Soon Heng Tan C."/>
            <person name="Hutchins A.P."/>
            <person name="Weinmeier T."/>
            <person name="Rattei T."/>
            <person name="Chu J.S."/>
            <person name="Gimenez G."/>
            <person name="Irimia M."/>
            <person name="Rigden D.J."/>
            <person name="Fitzpatrick D.A."/>
            <person name="Lorenzo-Morales J."/>
            <person name="Bateman A."/>
            <person name="Chiu C.H."/>
            <person name="Tang P."/>
            <person name="Hegemann P."/>
            <person name="Fromm H."/>
            <person name="Raoult D."/>
            <person name="Greub G."/>
            <person name="Miranda-Saavedra D."/>
            <person name="Chen N."/>
            <person name="Nash P."/>
            <person name="Ginger M.L."/>
            <person name="Horn M."/>
            <person name="Schaap P."/>
            <person name="Caler L."/>
            <person name="Loftus B."/>
        </authorList>
    </citation>
    <scope>NUCLEOTIDE SEQUENCE [LARGE SCALE GENOMIC DNA]</scope>
    <source>
        <strain evidence="9 10">Neff</strain>
    </source>
</reference>
<feature type="transmembrane region" description="Helical" evidence="7">
    <location>
        <begin position="590"/>
        <end position="608"/>
    </location>
</feature>
<evidence type="ECO:0000313" key="10">
    <source>
        <dbReference type="Proteomes" id="UP000011083"/>
    </source>
</evidence>
<feature type="transmembrane region" description="Helical" evidence="7">
    <location>
        <begin position="518"/>
        <end position="535"/>
    </location>
</feature>
<feature type="transmembrane region" description="Helical" evidence="7">
    <location>
        <begin position="202"/>
        <end position="223"/>
    </location>
</feature>
<dbReference type="KEGG" id="acan:ACA1_296560"/>
<feature type="transmembrane region" description="Helical" evidence="7">
    <location>
        <begin position="229"/>
        <end position="246"/>
    </location>
</feature>
<keyword evidence="3 7" id="KW-0812">Transmembrane</keyword>
<keyword evidence="4 7" id="KW-1133">Transmembrane helix</keyword>
<dbReference type="CDD" id="cd01116">
    <property type="entry name" value="P_permease"/>
    <property type="match status" value="1"/>
</dbReference>
<dbReference type="RefSeq" id="XP_004368313.1">
    <property type="nucleotide sequence ID" value="XM_004368256.1"/>
</dbReference>
<dbReference type="OrthoDB" id="442352at2759"/>
<dbReference type="VEuPathDB" id="AmoebaDB:ACA1_296560"/>
<feature type="region of interest" description="Disordered" evidence="6">
    <location>
        <begin position="1"/>
        <end position="36"/>
    </location>
</feature>
<sequence length="706" mass="78363">MSTSPPSSRDVEKQDNNENDSILRARSTHSVDYGSFDGDMEEMEEIEMDKLRKRDKPKMVFPFKRFGISVPGAIKPLLTFEAIKITIMLAFFFTAFAFLSSQSEPDDSDTHLVGKLLNPTRKMEDVFFRLQSQCSPAGNDSSEWVEVDSLVVELDHDSELHGKHYFTIPEEIRECPSLRMVVQTNSTRPIAMQLQFILLKGVVRAEITLGLLILVAVYAIIILDLLHRTVAALLGSFLAVGLLSVLHERPSFLTIMTWIDYNTLSLLFGMMVIVGLLRDTGFFEFAAVKAYKIAQGNFWKLLVVLCCFTSVVTAFIDNVTTILLFVPVTISLCKVTDLDPLPIIVAEVIFANIGGTATAIGDPPNVLIVNGFESSGLVNFGSFAIHVAPGIVLIIVVMFFFLKYLYRDKLRRQPNTKRLKEIAIWKLTVEKIRGYEGEEEKQIRRKLEDHVRQLETAALARKPMTVNLGETAQKVDVNELERKYIITDRPLFYKCVAVLAGVISLFFLNSFVDTHLSLAWIALIGTMTLLVLANVKDINVVLEKVELGTLLFFAGLFVLMKSLEELEVMAFIANHTASLIAHVPEGNTRLAAAIIMIIWVGGTVGAFIDNIPFTQTMIPIVLRLTSGDLGLPLTPLVWALAYGCCMGGNATLIGASANVVAAGLAEQQGYNLSFNYFLKTGLPCCMLSLAIATVYLLVTHVLIPWY</sequence>
<proteinExistence type="predicted"/>
<feature type="transmembrane region" description="Helical" evidence="7">
    <location>
        <begin position="258"/>
        <end position="278"/>
    </location>
</feature>
<keyword evidence="10" id="KW-1185">Reference proteome</keyword>
<dbReference type="InterPro" id="IPR004680">
    <property type="entry name" value="Cit_transptr-like_dom"/>
</dbReference>
<dbReference type="AlphaFoldDB" id="L8HLL2"/>
<evidence type="ECO:0000256" key="7">
    <source>
        <dbReference type="SAM" id="Phobius"/>
    </source>
</evidence>
<keyword evidence="5 7" id="KW-0472">Membrane</keyword>
<accession>L8HLL2</accession>
<evidence type="ECO:0000256" key="2">
    <source>
        <dbReference type="ARBA" id="ARBA00022448"/>
    </source>
</evidence>
<dbReference type="PANTHER" id="PTHR43568">
    <property type="entry name" value="P PROTEIN"/>
    <property type="match status" value="1"/>
</dbReference>
<feature type="transmembrane region" description="Helical" evidence="7">
    <location>
        <begin position="677"/>
        <end position="703"/>
    </location>
</feature>